<comment type="similarity">
    <text evidence="5">Belongs to the queuine tRNA-ribosyltransferase family. QTRT2 subfamily.</text>
</comment>
<dbReference type="RefSeq" id="XP_037148347.1">
    <property type="nucleotide sequence ID" value="XM_037296365.1"/>
</dbReference>
<dbReference type="InterPro" id="IPR028592">
    <property type="entry name" value="QTRTD1"/>
</dbReference>
<dbReference type="InterPro" id="IPR050852">
    <property type="entry name" value="Queuine_tRNA-ribosyltrfase"/>
</dbReference>
<dbReference type="EMBL" id="JACCJB010000021">
    <property type="protein sequence ID" value="KAF6218912.1"/>
    <property type="molecule type" value="Genomic_DNA"/>
</dbReference>
<comment type="function">
    <text evidence="5">Non-catalytic subunit of the queuine tRNA-ribosyltransferase (TGT) that catalyzes the base-exchange of a guanine (G) residue with queuine (Q) at position 34 (anticodon wobble position) in tRNAs with GU(N) anticodons (tRNA-Asp, -Asn, -His and -Tyr), resulting in the hypermodified nucleoside queuosine (7-(((4,5-cis-dihydroxy-2-cyclopenten-1-yl)amino)methyl)-7-deazaguanosine).</text>
</comment>
<comment type="cofactor">
    <cofactor evidence="5">
        <name>Zn(2+)</name>
        <dbReference type="ChEBI" id="CHEBI:29105"/>
    </cofactor>
    <text evidence="5">Binds 1 zinc ion per subunit.</text>
</comment>
<dbReference type="PANTHER" id="PTHR46064:SF1">
    <property type="entry name" value="QUEUINE TRNA-RIBOSYLTRANSFERASE ACCESSORY SUBUNIT 2"/>
    <property type="match status" value="1"/>
</dbReference>
<feature type="binding site" evidence="5">
    <location>
        <position position="346"/>
    </location>
    <ligand>
        <name>Zn(2+)</name>
        <dbReference type="ChEBI" id="CHEBI:29105"/>
    </ligand>
</feature>
<dbReference type="GO" id="GO:0006400">
    <property type="term" value="P:tRNA modification"/>
    <property type="evidence" value="ECO:0007669"/>
    <property type="project" value="InterPro"/>
</dbReference>
<evidence type="ECO:0000256" key="6">
    <source>
        <dbReference type="SAM" id="MobiDB-lite"/>
    </source>
</evidence>
<evidence type="ECO:0000256" key="5">
    <source>
        <dbReference type="HAMAP-Rule" id="MF_03043"/>
    </source>
</evidence>
<dbReference type="GO" id="GO:0008479">
    <property type="term" value="F:tRNA-guanosine(34) queuine transglycosylase activity"/>
    <property type="evidence" value="ECO:0007669"/>
    <property type="project" value="UniProtKB-UniRule"/>
</dbReference>
<feature type="binding site" evidence="5">
    <location>
        <position position="343"/>
    </location>
    <ligand>
        <name>Zn(2+)</name>
        <dbReference type="ChEBI" id="CHEBI:29105"/>
    </ligand>
</feature>
<dbReference type="Gene3D" id="3.20.20.105">
    <property type="entry name" value="Queuine tRNA-ribosyltransferase-like"/>
    <property type="match status" value="1"/>
</dbReference>
<feature type="compositionally biased region" description="Basic and acidic residues" evidence="6">
    <location>
        <begin position="440"/>
        <end position="449"/>
    </location>
</feature>
<feature type="region of interest" description="Disordered" evidence="6">
    <location>
        <begin position="20"/>
        <end position="40"/>
    </location>
</feature>
<comment type="subcellular location">
    <subcellularLocation>
        <location evidence="5">Cytoplasm</location>
    </subcellularLocation>
</comment>
<feature type="region of interest" description="Disordered" evidence="6">
    <location>
        <begin position="413"/>
        <end position="473"/>
    </location>
</feature>
<proteinExistence type="inferred from homology"/>
<keyword evidence="2 5" id="KW-0819">tRNA processing</keyword>
<evidence type="ECO:0000256" key="2">
    <source>
        <dbReference type="ARBA" id="ARBA00022694"/>
    </source>
</evidence>
<keyword evidence="9" id="KW-1185">Reference proteome</keyword>
<sequence>MPAANPHFMAGHSSKLVSFQLSRPQSDKDRPRVGRLTFQGRNPIDTPHYVAVSSRGAVPHLSQDMTRDNTAIRALYTAVEEFVEKASHQSQVPPVFNFPASSDESPLRKFIALQKDALLILGTRRVPPLPCPASSTSSAISIITSLGVGMLEYTDYAEAVQKLRPDIVLAMGDVLFGHKPGMKRKVVMGDRTLAWLKELISAMENEEDGTPRTALFAPILPIEAEQQNYYLGALQDELRDSVSGLVLYDAASVDAIPDNLRGLPRLSLGDATSPHKLLDAMALGMDAFTIPFITDATDAGVALDFSFPAQSNANFEGRLPLGIDMWSSTFANDISPLLTDCPCYTCTNHHKAFVQHLLNAKEMLGWVLLQLHNHHIIDEFFAGARDSIQSRSFEGDRVLFEKIYAAELPAKTGQGPRVRGYQFRSEGKGGPRKNQIAYRPLDDGKEKLAEAALPSPDADAEHLEEQGFAEKVK</sequence>
<dbReference type="HAMAP" id="MF_03043">
    <property type="entry name" value="QTRT2"/>
    <property type="match status" value="1"/>
</dbReference>
<dbReference type="AlphaFoldDB" id="A0A8H6C8J2"/>
<dbReference type="GO" id="GO:0046872">
    <property type="term" value="F:metal ion binding"/>
    <property type="evidence" value="ECO:0007669"/>
    <property type="project" value="UniProtKB-KW"/>
</dbReference>
<dbReference type="Proteomes" id="UP000593566">
    <property type="component" value="Unassembled WGS sequence"/>
</dbReference>
<dbReference type="NCBIfam" id="TIGR00449">
    <property type="entry name" value="tgt_general"/>
    <property type="match status" value="1"/>
</dbReference>
<feature type="domain" description="tRNA-guanine(15) transglycosylase-like" evidence="7">
    <location>
        <begin position="30"/>
        <end position="398"/>
    </location>
</feature>
<keyword evidence="3 5" id="KW-0479">Metal-binding</keyword>
<evidence type="ECO:0000256" key="1">
    <source>
        <dbReference type="ARBA" id="ARBA00022490"/>
    </source>
</evidence>
<dbReference type="InterPro" id="IPR002616">
    <property type="entry name" value="tRNA_ribo_trans-like"/>
</dbReference>
<comment type="subunit">
    <text evidence="5">Heterodimer of a catalytic subunit and an accessory subunit.</text>
</comment>
<feature type="binding site" evidence="5">
    <location>
        <position position="372"/>
    </location>
    <ligand>
        <name>Zn(2+)</name>
        <dbReference type="ChEBI" id="CHEBI:29105"/>
    </ligand>
</feature>
<dbReference type="Pfam" id="PF01702">
    <property type="entry name" value="TGT"/>
    <property type="match status" value="1"/>
</dbReference>
<protein>
    <recommendedName>
        <fullName evidence="5">Queuine tRNA-ribosyltransferase accessory subunit 2</fullName>
    </recommendedName>
    <alternativeName>
        <fullName evidence="5">Queuine tRNA-ribosyltransferase domain-containing protein 1</fullName>
    </alternativeName>
</protein>
<accession>A0A8H6C8J2</accession>
<keyword evidence="4 5" id="KW-0862">Zinc</keyword>
<evidence type="ECO:0000256" key="3">
    <source>
        <dbReference type="ARBA" id="ARBA00022723"/>
    </source>
</evidence>
<name>A0A8H6C8J2_9LECA</name>
<organism evidence="8 9">
    <name type="scientific">Letharia lupina</name>
    <dbReference type="NCBI Taxonomy" id="560253"/>
    <lineage>
        <taxon>Eukaryota</taxon>
        <taxon>Fungi</taxon>
        <taxon>Dikarya</taxon>
        <taxon>Ascomycota</taxon>
        <taxon>Pezizomycotina</taxon>
        <taxon>Lecanoromycetes</taxon>
        <taxon>OSLEUM clade</taxon>
        <taxon>Lecanoromycetidae</taxon>
        <taxon>Lecanorales</taxon>
        <taxon>Lecanorineae</taxon>
        <taxon>Parmeliaceae</taxon>
        <taxon>Letharia</taxon>
    </lineage>
</organism>
<feature type="compositionally biased region" description="Basic and acidic residues" evidence="6">
    <location>
        <begin position="459"/>
        <end position="473"/>
    </location>
</feature>
<dbReference type="GeneID" id="59333861"/>
<dbReference type="PANTHER" id="PTHR46064">
    <property type="entry name" value="QUEUINE TRNA-RIBOSYLTRANSFERASE ACCESSORY SUBUNIT 2"/>
    <property type="match status" value="1"/>
</dbReference>
<dbReference type="InterPro" id="IPR036511">
    <property type="entry name" value="TGT-like_sf"/>
</dbReference>
<keyword evidence="1 5" id="KW-0963">Cytoplasm</keyword>
<evidence type="ECO:0000313" key="9">
    <source>
        <dbReference type="Proteomes" id="UP000593566"/>
    </source>
</evidence>
<feature type="binding site" evidence="5">
    <location>
        <position position="341"/>
    </location>
    <ligand>
        <name>Zn(2+)</name>
        <dbReference type="ChEBI" id="CHEBI:29105"/>
    </ligand>
</feature>
<reference evidence="8 9" key="1">
    <citation type="journal article" date="2020" name="Genomics">
        <title>Complete, high-quality genomes from long-read metagenomic sequencing of two wolf lichen thalli reveals enigmatic genome architecture.</title>
        <authorList>
            <person name="McKenzie S.K."/>
            <person name="Walston R.F."/>
            <person name="Allen J.L."/>
        </authorList>
    </citation>
    <scope>NUCLEOTIDE SEQUENCE [LARGE SCALE GENOMIC DNA]</scope>
    <source>
        <strain evidence="8">WasteWater1</strain>
    </source>
</reference>
<gene>
    <name evidence="8" type="ORF">HO133_005455</name>
</gene>
<evidence type="ECO:0000313" key="8">
    <source>
        <dbReference type="EMBL" id="KAF6218912.1"/>
    </source>
</evidence>
<evidence type="ECO:0000256" key="4">
    <source>
        <dbReference type="ARBA" id="ARBA00022833"/>
    </source>
</evidence>
<evidence type="ECO:0000259" key="7">
    <source>
        <dbReference type="Pfam" id="PF01702"/>
    </source>
</evidence>
<comment type="caution">
    <text evidence="8">The sequence shown here is derived from an EMBL/GenBank/DDBJ whole genome shotgun (WGS) entry which is preliminary data.</text>
</comment>
<dbReference type="GO" id="GO:0005737">
    <property type="term" value="C:cytoplasm"/>
    <property type="evidence" value="ECO:0007669"/>
    <property type="project" value="UniProtKB-SubCell"/>
</dbReference>
<dbReference type="SUPFAM" id="SSF51713">
    <property type="entry name" value="tRNA-guanine transglycosylase"/>
    <property type="match status" value="1"/>
</dbReference>